<proteinExistence type="predicted"/>
<keyword evidence="3" id="KW-1185">Reference proteome</keyword>
<evidence type="ECO:0000313" key="2">
    <source>
        <dbReference type="EMBL" id="KAJ8406360.1"/>
    </source>
</evidence>
<evidence type="ECO:0000256" key="1">
    <source>
        <dbReference type="SAM" id="MobiDB-lite"/>
    </source>
</evidence>
<organism evidence="2 3">
    <name type="scientific">Aldrovandia affinis</name>
    <dbReference type="NCBI Taxonomy" id="143900"/>
    <lineage>
        <taxon>Eukaryota</taxon>
        <taxon>Metazoa</taxon>
        <taxon>Chordata</taxon>
        <taxon>Craniata</taxon>
        <taxon>Vertebrata</taxon>
        <taxon>Euteleostomi</taxon>
        <taxon>Actinopterygii</taxon>
        <taxon>Neopterygii</taxon>
        <taxon>Teleostei</taxon>
        <taxon>Notacanthiformes</taxon>
        <taxon>Halosauridae</taxon>
        <taxon>Aldrovandia</taxon>
    </lineage>
</organism>
<protein>
    <submittedName>
        <fullName evidence="2">Uncharacterized protein</fullName>
    </submittedName>
</protein>
<name>A0AAD7SPP0_9TELE</name>
<gene>
    <name evidence="2" type="ORF">AAFF_G00305910</name>
</gene>
<sequence length="204" mass="22130">MRRDRVSPIRCRGEIRSAVVASPGARRSLARAETLCEPGRRSRHGCGPSRRLPSAVPFTASAPQFCTPGAATDGSAPLSKNKAGFECRTRSKWLPKHAGFQLESERGTSVDGERACAPRAARRSVTRGIHASRPTIVSRPKFVLEQKPSRCHTATGIARSQSVWVDLLRDDERGSLQSARRALCSRTDTAVRHSGPLLIDAAPN</sequence>
<reference evidence="2" key="1">
    <citation type="journal article" date="2023" name="Science">
        <title>Genome structures resolve the early diversification of teleost fishes.</title>
        <authorList>
            <person name="Parey E."/>
            <person name="Louis A."/>
            <person name="Montfort J."/>
            <person name="Bouchez O."/>
            <person name="Roques C."/>
            <person name="Iampietro C."/>
            <person name="Lluch J."/>
            <person name="Castinel A."/>
            <person name="Donnadieu C."/>
            <person name="Desvignes T."/>
            <person name="Floi Bucao C."/>
            <person name="Jouanno E."/>
            <person name="Wen M."/>
            <person name="Mejri S."/>
            <person name="Dirks R."/>
            <person name="Jansen H."/>
            <person name="Henkel C."/>
            <person name="Chen W.J."/>
            <person name="Zahm M."/>
            <person name="Cabau C."/>
            <person name="Klopp C."/>
            <person name="Thompson A.W."/>
            <person name="Robinson-Rechavi M."/>
            <person name="Braasch I."/>
            <person name="Lecointre G."/>
            <person name="Bobe J."/>
            <person name="Postlethwait J.H."/>
            <person name="Berthelot C."/>
            <person name="Roest Crollius H."/>
            <person name="Guiguen Y."/>
        </authorList>
    </citation>
    <scope>NUCLEOTIDE SEQUENCE</scope>
    <source>
        <strain evidence="2">NC1722</strain>
    </source>
</reference>
<feature type="region of interest" description="Disordered" evidence="1">
    <location>
        <begin position="22"/>
        <end position="50"/>
    </location>
</feature>
<dbReference type="EMBL" id="JAINUG010000044">
    <property type="protein sequence ID" value="KAJ8406360.1"/>
    <property type="molecule type" value="Genomic_DNA"/>
</dbReference>
<comment type="caution">
    <text evidence="2">The sequence shown here is derived from an EMBL/GenBank/DDBJ whole genome shotgun (WGS) entry which is preliminary data.</text>
</comment>
<accession>A0AAD7SPP0</accession>
<evidence type="ECO:0000313" key="3">
    <source>
        <dbReference type="Proteomes" id="UP001221898"/>
    </source>
</evidence>
<dbReference type="Proteomes" id="UP001221898">
    <property type="component" value="Unassembled WGS sequence"/>
</dbReference>
<dbReference type="AlphaFoldDB" id="A0AAD7SPP0"/>